<name>A0A934M2Z0_9RHOB</name>
<dbReference type="Pfam" id="PF05437">
    <property type="entry name" value="AzlD"/>
    <property type="match status" value="1"/>
</dbReference>
<feature type="transmembrane region" description="Helical" evidence="1">
    <location>
        <begin position="48"/>
        <end position="69"/>
    </location>
</feature>
<dbReference type="RefSeq" id="WP_198685336.1">
    <property type="nucleotide sequence ID" value="NZ_JAEIJD010000003.1"/>
</dbReference>
<sequence>MSGAGTPPDTLTLWIVIVSLAVGSFLLRFVFLGMVGSRPMPPWVLRHLRYTAVAILPALVTPLVIWPAATGGAADVPRMAAAVATVTAGLLSRNVLAAILAGVVTLYGLLYLIG</sequence>
<evidence type="ECO:0000313" key="2">
    <source>
        <dbReference type="EMBL" id="MBI6629309.1"/>
    </source>
</evidence>
<comment type="caution">
    <text evidence="2">The sequence shown here is derived from an EMBL/GenBank/DDBJ whole genome shotgun (WGS) entry which is preliminary data.</text>
</comment>
<organism evidence="2 3">
    <name type="scientific">Pontibaca salina</name>
    <dbReference type="NCBI Taxonomy" id="2795731"/>
    <lineage>
        <taxon>Bacteria</taxon>
        <taxon>Pseudomonadati</taxon>
        <taxon>Pseudomonadota</taxon>
        <taxon>Alphaproteobacteria</taxon>
        <taxon>Rhodobacterales</taxon>
        <taxon>Roseobacteraceae</taxon>
        <taxon>Pontibaca</taxon>
    </lineage>
</organism>
<keyword evidence="1" id="KW-1133">Transmembrane helix</keyword>
<dbReference type="Proteomes" id="UP000613255">
    <property type="component" value="Unassembled WGS sequence"/>
</dbReference>
<feature type="transmembrane region" description="Helical" evidence="1">
    <location>
        <begin position="12"/>
        <end position="36"/>
    </location>
</feature>
<protein>
    <submittedName>
        <fullName evidence="2">AzlD domain-containing protein</fullName>
    </submittedName>
</protein>
<feature type="transmembrane region" description="Helical" evidence="1">
    <location>
        <begin position="95"/>
        <end position="113"/>
    </location>
</feature>
<keyword evidence="1" id="KW-0472">Membrane</keyword>
<keyword evidence="3" id="KW-1185">Reference proteome</keyword>
<evidence type="ECO:0000256" key="1">
    <source>
        <dbReference type="SAM" id="Phobius"/>
    </source>
</evidence>
<dbReference type="InterPro" id="IPR008407">
    <property type="entry name" value="Brnchd-chn_aa_trnsp_AzlD"/>
</dbReference>
<accession>A0A934M2Z0</accession>
<dbReference type="EMBL" id="JAEIJD010000003">
    <property type="protein sequence ID" value="MBI6629309.1"/>
    <property type="molecule type" value="Genomic_DNA"/>
</dbReference>
<keyword evidence="1" id="KW-0812">Transmembrane</keyword>
<gene>
    <name evidence="2" type="ORF">JAO82_05375</name>
</gene>
<proteinExistence type="predicted"/>
<reference evidence="2" key="1">
    <citation type="submission" date="2020-12" db="EMBL/GenBank/DDBJ databases">
        <title>Pontibaca salina gen. nov., sp. nov., isolated from marine sediment.</title>
        <authorList>
            <person name="Bo J."/>
            <person name="Wang S."/>
            <person name="Song X."/>
            <person name="Du Z."/>
        </authorList>
    </citation>
    <scope>NUCLEOTIDE SEQUENCE</scope>
    <source>
        <strain evidence="2">S1109L</strain>
    </source>
</reference>
<evidence type="ECO:0000313" key="3">
    <source>
        <dbReference type="Proteomes" id="UP000613255"/>
    </source>
</evidence>
<dbReference type="AlphaFoldDB" id="A0A934M2Z0"/>